<reference evidence="2 3" key="1">
    <citation type="submission" date="2018-05" db="EMBL/GenBank/DDBJ databases">
        <title>Mucilaginibacter hurinus sp. nov., isolated from briquette warehouse soil.</title>
        <authorList>
            <person name="Choi L."/>
        </authorList>
    </citation>
    <scope>NUCLEOTIDE SEQUENCE [LARGE SCALE GENOMIC DNA]</scope>
    <source>
        <strain evidence="2 3">ZR32</strain>
    </source>
</reference>
<protein>
    <recommendedName>
        <fullName evidence="1">Probable sensor domain-containing protein</fullName>
    </recommendedName>
</protein>
<dbReference type="Pfam" id="PF21751">
    <property type="entry name" value="DACNV"/>
    <property type="match status" value="1"/>
</dbReference>
<dbReference type="InterPro" id="IPR048551">
    <property type="entry name" value="DACNV"/>
</dbReference>
<evidence type="ECO:0000313" key="3">
    <source>
        <dbReference type="Proteomes" id="UP000253209"/>
    </source>
</evidence>
<feature type="domain" description="Probable sensor" evidence="1">
    <location>
        <begin position="36"/>
        <end position="124"/>
    </location>
</feature>
<dbReference type="OrthoDB" id="782779at2"/>
<dbReference type="RefSeq" id="WP_114006173.1">
    <property type="nucleotide sequence ID" value="NZ_QGDC01000009.1"/>
</dbReference>
<dbReference type="Proteomes" id="UP000253209">
    <property type="component" value="Unassembled WGS sequence"/>
</dbReference>
<gene>
    <name evidence="2" type="ORF">DJ568_15325</name>
</gene>
<proteinExistence type="predicted"/>
<dbReference type="AlphaFoldDB" id="A0A367GLP0"/>
<dbReference type="EMBL" id="QGDC01000009">
    <property type="protein sequence ID" value="RCH53908.1"/>
    <property type="molecule type" value="Genomic_DNA"/>
</dbReference>
<accession>A0A367GLP0</accession>
<evidence type="ECO:0000313" key="2">
    <source>
        <dbReference type="EMBL" id="RCH53908.1"/>
    </source>
</evidence>
<comment type="caution">
    <text evidence="2">The sequence shown here is derived from an EMBL/GenBank/DDBJ whole genome shotgun (WGS) entry which is preliminary data.</text>
</comment>
<evidence type="ECO:0000259" key="1">
    <source>
        <dbReference type="Pfam" id="PF21751"/>
    </source>
</evidence>
<keyword evidence="3" id="KW-1185">Reference proteome</keyword>
<sequence length="380" mass="41616">MLSEPTYLAARMVAATIEEHFAKHLHAARKLDEPNLALKPETRIIEAVIDAAFWASLRREEGRPPKISIALLHPSQSDQPLAFGKRLRLTPKNLIKLAPAVEQPGVHLGVWHENDEIFIWGTTHTIPGICFVLEVAEPGLLVIKHKRTDGFGKFVNVAILKGDEIKIVDEETSGIGDCPELLTSLLGLPLPYRNGNNVNVLIQLAAAMRQHGRGGLVLVVPAESDAWKRSIVQPMNYPVNPPYAVVTALTQREEQDGDKLEWQEGMLEAIKIVGGFTAVDGATIITQDHQLLAFGAKIARSEESAPVDELIVTEPVLDGKVQRLHPAQNGGTRHLAAAQFVHDQRDAIALVASQDGLFTIFSWSPGLNAVHAHRIDILLL</sequence>
<dbReference type="Gene3D" id="3.40.1700.10">
    <property type="entry name" value="DNA integrity scanning protein, DisA, N-terminal domain"/>
    <property type="match status" value="1"/>
</dbReference>
<dbReference type="InterPro" id="IPR036888">
    <property type="entry name" value="DNA_integrity_DisA_N_sf"/>
</dbReference>
<organism evidence="2 3">
    <name type="scientific">Mucilaginibacter hurinus</name>
    <dbReference type="NCBI Taxonomy" id="2201324"/>
    <lineage>
        <taxon>Bacteria</taxon>
        <taxon>Pseudomonadati</taxon>
        <taxon>Bacteroidota</taxon>
        <taxon>Sphingobacteriia</taxon>
        <taxon>Sphingobacteriales</taxon>
        <taxon>Sphingobacteriaceae</taxon>
        <taxon>Mucilaginibacter</taxon>
    </lineage>
</organism>
<name>A0A367GLP0_9SPHI</name>